<dbReference type="GO" id="GO:0043546">
    <property type="term" value="F:molybdopterin cofactor binding"/>
    <property type="evidence" value="ECO:0007669"/>
    <property type="project" value="InterPro"/>
</dbReference>
<dbReference type="Pfam" id="PF00384">
    <property type="entry name" value="Molybdopterin"/>
    <property type="match status" value="1"/>
</dbReference>
<keyword evidence="6" id="KW-0408">Iron</keyword>
<dbReference type="AlphaFoldDB" id="A0A562VLK9"/>
<dbReference type="GO" id="GO:0051536">
    <property type="term" value="F:iron-sulfur cluster binding"/>
    <property type="evidence" value="ECO:0007669"/>
    <property type="project" value="UniProtKB-KW"/>
</dbReference>
<keyword evidence="5" id="KW-0560">Oxidoreductase</keyword>
<dbReference type="GO" id="GO:0016491">
    <property type="term" value="F:oxidoreductase activity"/>
    <property type="evidence" value="ECO:0007669"/>
    <property type="project" value="UniProtKB-KW"/>
</dbReference>
<dbReference type="PROSITE" id="PS51669">
    <property type="entry name" value="4FE4S_MOW_BIS_MGD"/>
    <property type="match status" value="1"/>
</dbReference>
<dbReference type="PANTHER" id="PTHR43742:SF6">
    <property type="entry name" value="OXIDOREDUCTASE YYAE-RELATED"/>
    <property type="match status" value="1"/>
</dbReference>
<evidence type="ECO:0000256" key="1">
    <source>
        <dbReference type="ARBA" id="ARBA00001942"/>
    </source>
</evidence>
<dbReference type="InterPro" id="IPR006963">
    <property type="entry name" value="Mopterin_OxRdtase_4Fe-4S_dom"/>
</dbReference>
<comment type="caution">
    <text evidence="9">The sequence shown here is derived from an EMBL/GenBank/DDBJ whole genome shotgun (WGS) entry which is preliminary data.</text>
</comment>
<evidence type="ECO:0000259" key="8">
    <source>
        <dbReference type="PROSITE" id="PS51669"/>
    </source>
</evidence>
<evidence type="ECO:0000256" key="2">
    <source>
        <dbReference type="ARBA" id="ARBA00010312"/>
    </source>
</evidence>
<evidence type="ECO:0000256" key="4">
    <source>
        <dbReference type="ARBA" id="ARBA00022723"/>
    </source>
</evidence>
<dbReference type="EMBL" id="VLLN01000014">
    <property type="protein sequence ID" value="TWJ18809.1"/>
    <property type="molecule type" value="Genomic_DNA"/>
</dbReference>
<dbReference type="InterPro" id="IPR006656">
    <property type="entry name" value="Mopterin_OxRdtase"/>
</dbReference>
<evidence type="ECO:0000313" key="9">
    <source>
        <dbReference type="EMBL" id="TWJ18809.1"/>
    </source>
</evidence>
<dbReference type="Pfam" id="PF01568">
    <property type="entry name" value="Molydop_binding"/>
    <property type="match status" value="1"/>
</dbReference>
<dbReference type="Proteomes" id="UP000319449">
    <property type="component" value="Unassembled WGS sequence"/>
</dbReference>
<organism evidence="9 10">
    <name type="scientific">Geobacter argillaceus</name>
    <dbReference type="NCBI Taxonomy" id="345631"/>
    <lineage>
        <taxon>Bacteria</taxon>
        <taxon>Pseudomonadati</taxon>
        <taxon>Thermodesulfobacteriota</taxon>
        <taxon>Desulfuromonadia</taxon>
        <taxon>Geobacterales</taxon>
        <taxon>Geobacteraceae</taxon>
        <taxon>Geobacter</taxon>
    </lineage>
</organism>
<name>A0A562VLK9_9BACT</name>
<dbReference type="PANTHER" id="PTHR43742">
    <property type="entry name" value="TRIMETHYLAMINE-N-OXIDE REDUCTASE"/>
    <property type="match status" value="1"/>
</dbReference>
<dbReference type="OrthoDB" id="9757870at2"/>
<dbReference type="InterPro" id="IPR006657">
    <property type="entry name" value="MoPterin_dinucl-bd_dom"/>
</dbReference>
<dbReference type="RefSeq" id="WP_145023135.1">
    <property type="nucleotide sequence ID" value="NZ_VLLN01000014.1"/>
</dbReference>
<feature type="domain" description="4Fe-4S Mo/W bis-MGD-type" evidence="8">
    <location>
        <begin position="14"/>
        <end position="72"/>
    </location>
</feature>
<keyword evidence="3" id="KW-0500">Molybdenum</keyword>
<reference evidence="9 10" key="1">
    <citation type="submission" date="2019-07" db="EMBL/GenBank/DDBJ databases">
        <title>Genomic Encyclopedia of Archaeal and Bacterial Type Strains, Phase II (KMG-II): from individual species to whole genera.</title>
        <authorList>
            <person name="Goeker M."/>
        </authorList>
    </citation>
    <scope>NUCLEOTIDE SEQUENCE [LARGE SCALE GENOMIC DNA]</scope>
    <source>
        <strain evidence="9 10">ATCC BAA-1139</strain>
    </source>
</reference>
<dbReference type="Gene3D" id="3.40.50.740">
    <property type="match status" value="1"/>
</dbReference>
<keyword evidence="10" id="KW-1185">Reference proteome</keyword>
<dbReference type="Gene3D" id="2.20.25.90">
    <property type="entry name" value="ADC-like domains"/>
    <property type="match status" value="1"/>
</dbReference>
<keyword evidence="7" id="KW-0411">Iron-sulfur</keyword>
<dbReference type="GO" id="GO:0046872">
    <property type="term" value="F:metal ion binding"/>
    <property type="evidence" value="ECO:0007669"/>
    <property type="project" value="UniProtKB-KW"/>
</dbReference>
<dbReference type="Gene3D" id="2.40.40.20">
    <property type="match status" value="1"/>
</dbReference>
<evidence type="ECO:0000313" key="10">
    <source>
        <dbReference type="Proteomes" id="UP000319449"/>
    </source>
</evidence>
<comment type="cofactor">
    <cofactor evidence="1">
        <name>Mo-bis(molybdopterin guanine dinucleotide)</name>
        <dbReference type="ChEBI" id="CHEBI:60539"/>
    </cofactor>
</comment>
<dbReference type="InterPro" id="IPR006655">
    <property type="entry name" value="Mopterin_OxRdtase_prok_CS"/>
</dbReference>
<dbReference type="SMART" id="SM00926">
    <property type="entry name" value="Molybdop_Fe4S4"/>
    <property type="match status" value="1"/>
</dbReference>
<evidence type="ECO:0000256" key="6">
    <source>
        <dbReference type="ARBA" id="ARBA00023004"/>
    </source>
</evidence>
<dbReference type="SUPFAM" id="SSF50692">
    <property type="entry name" value="ADC-like"/>
    <property type="match status" value="1"/>
</dbReference>
<gene>
    <name evidence="9" type="ORF">JN12_02446</name>
</gene>
<dbReference type="InterPro" id="IPR050612">
    <property type="entry name" value="Prok_Mopterin_Oxidored"/>
</dbReference>
<evidence type="ECO:0000256" key="5">
    <source>
        <dbReference type="ARBA" id="ARBA00023002"/>
    </source>
</evidence>
<dbReference type="InterPro" id="IPR009010">
    <property type="entry name" value="Asp_de-COase-like_dom_sf"/>
</dbReference>
<accession>A0A562VLK9</accession>
<dbReference type="SUPFAM" id="SSF53706">
    <property type="entry name" value="Formate dehydrogenase/DMSO reductase, domains 1-3"/>
    <property type="match status" value="1"/>
</dbReference>
<proteinExistence type="inferred from homology"/>
<dbReference type="Pfam" id="PF04879">
    <property type="entry name" value="Molybdop_Fe4S4"/>
    <property type="match status" value="1"/>
</dbReference>
<evidence type="ECO:0000256" key="7">
    <source>
        <dbReference type="ARBA" id="ARBA00023014"/>
    </source>
</evidence>
<keyword evidence="4" id="KW-0479">Metal-binding</keyword>
<comment type="similarity">
    <text evidence="2">Belongs to the prokaryotic molybdopterin-containing oxidoreductase family.</text>
</comment>
<protein>
    <submittedName>
        <fullName evidence="9">Anaerobic selenocysteine-containing dehydrogenase</fullName>
    </submittedName>
</protein>
<dbReference type="PROSITE" id="PS00490">
    <property type="entry name" value="MOLYBDOPTERIN_PROK_2"/>
    <property type="match status" value="1"/>
</dbReference>
<evidence type="ECO:0000256" key="3">
    <source>
        <dbReference type="ARBA" id="ARBA00022505"/>
    </source>
</evidence>
<sequence>MSRLRAGDSTSAVVEIRKSICTMCDPQTQCGLDLHILDGEIVKVEGSLENPHNVGSLCSKGAATRQYVYNKERLKTPLRRIGPRGSGLFEPISWDEALDEVASKLQGIKGAYGPEAVAFFAGYPKWMRPYLKRLAHSFGSPNFLTESSTCAQAMMMAQKLNGTPGFPDIKNSRCLLVWSSNPFYSNTCLARQLLKAKQNGMKIITVDPRITPMTAQSDLHLQLKPGTDGALALSMANVILLEGLYDAEFIRDHTHGFDEFQRLVEQYPPETGEAITGVPREKIREAARLYAGTKPAGLMPYSSAVVHHTNGVQNYRAVFTLIALTGNYDVKGGNMALPPSYLYISAGFATRMDEFSMPKRWEDMAPRIGQDRFPVWSELVPEAQAMHLPVQIASEVPYPVKAVLGFGMNHRMWPDSPGFLKQLESLDFIVNVDLFLTDTCNWADIVLPACSSVERSELRCYPENYVILTQPAINPLYESRSDVEIIYNLAKRLQLADPLFDAGYEASLDWILEPSGLTVRELKKYPGGMPVPAPQHVPEKKYLNRGFPTPSGKMEFSSLLLERHGHPGVPLYLHPEQSAAKTPELAAKFPLVLNTGSRLPMFVHSRTFRLPWTKSLRPAAAADMNPSDAVRFGIKQDDAIRLSTPKGSIKVRANLTEMVQPGVVHMYHAYRDADVNSLIDADYLDPISGFPGFKSLLCKIDRLET</sequence>
<dbReference type="Gene3D" id="3.40.228.10">
    <property type="entry name" value="Dimethylsulfoxide Reductase, domain 2"/>
    <property type="match status" value="1"/>
</dbReference>